<keyword evidence="1" id="KW-1185">Reference proteome</keyword>
<evidence type="ECO:0000313" key="1">
    <source>
        <dbReference type="Proteomes" id="UP000095280"/>
    </source>
</evidence>
<dbReference type="PANTHER" id="PTHR31655:SF7">
    <property type="entry name" value="PROTEIN FAM78A"/>
    <property type="match status" value="1"/>
</dbReference>
<protein>
    <submittedName>
        <fullName evidence="2">CIA30 domain-containing protein</fullName>
    </submittedName>
</protein>
<dbReference type="AlphaFoldDB" id="A0A1I8GKW7"/>
<dbReference type="WBParaSite" id="maker-uti_cns_0002347-snap-gene-0.6-mRNA-1">
    <property type="protein sequence ID" value="maker-uti_cns_0002347-snap-gene-0.6-mRNA-1"/>
    <property type="gene ID" value="maker-uti_cns_0002347-snap-gene-0.6"/>
</dbReference>
<sequence length="411" mass="47973">MNFDDQLLHNETQHLSEAEWEPYEACPRIDKDVLDNQQLDDDVRKLQQEGNSNDASGLLETFQPEAHINLHYVRVYYCGPQPGSNKTTRVSERPQLMQWRGEHFKCRVGFSFEASMPKSNWTVGLAQACDYIDLKNTFERGGSYCWEFQPLKTGLHSMVNDSNGTQWPFYSHKSSMIDLRSGSRIRPGFHELRFSDYFYPTMHWQAESEGFQYHLTNVIRRQGFKVWFIVIKRGPSNPMDGYITRYLQYRPSTDEPYVIKAMEWRYNIELNFDCLQPLGSRCTAIFDKQEEQPRVLNSIDPIPTSALVPPNCNACQSLIFYPTNRNHPLVLKKTPEDIVVPWNEWRSSMTSGRGYDRLLGFEQPQPLPNMYKCYPGDPKIPLRLLNLKHRPREPAPDPDFGVRTSVINRFQ</sequence>
<dbReference type="STRING" id="282301.A0A1I8GKW7"/>
<name>A0A1I8GKW7_9PLAT</name>
<dbReference type="Proteomes" id="UP000095280">
    <property type="component" value="Unplaced"/>
</dbReference>
<dbReference type="PANTHER" id="PTHR31655">
    <property type="entry name" value="PROTEIN FAM78A"/>
    <property type="match status" value="1"/>
</dbReference>
<evidence type="ECO:0000313" key="2">
    <source>
        <dbReference type="WBParaSite" id="maker-uti_cns_0002347-snap-gene-0.6-mRNA-1"/>
    </source>
</evidence>
<reference evidence="2" key="1">
    <citation type="submission" date="2016-11" db="UniProtKB">
        <authorList>
            <consortium name="WormBaseParasite"/>
        </authorList>
    </citation>
    <scope>IDENTIFICATION</scope>
</reference>
<proteinExistence type="predicted"/>
<dbReference type="OrthoDB" id="9971204at2759"/>
<accession>A0A1I8GKW7</accession>
<dbReference type="InterPro" id="IPR029638">
    <property type="entry name" value="FAM78"/>
</dbReference>
<organism evidence="1 2">
    <name type="scientific">Macrostomum lignano</name>
    <dbReference type="NCBI Taxonomy" id="282301"/>
    <lineage>
        <taxon>Eukaryota</taxon>
        <taxon>Metazoa</taxon>
        <taxon>Spiralia</taxon>
        <taxon>Lophotrochozoa</taxon>
        <taxon>Platyhelminthes</taxon>
        <taxon>Rhabditophora</taxon>
        <taxon>Macrostomorpha</taxon>
        <taxon>Macrostomida</taxon>
        <taxon>Macrostomidae</taxon>
        <taxon>Macrostomum</taxon>
    </lineage>
</organism>